<dbReference type="InterPro" id="IPR029063">
    <property type="entry name" value="SAM-dependent_MTases_sf"/>
</dbReference>
<evidence type="ECO:0000313" key="1">
    <source>
        <dbReference type="EMBL" id="MBN1573901.1"/>
    </source>
</evidence>
<name>A0A9D8PNG3_9DELT</name>
<accession>A0A9D8PNG3</accession>
<sequence>MKITDRFVVYYDRKNLLLPLKWLSNLLLSRAPKYDGGAAREISLCLPRLMELAKKDSRVMILEWNMFDPWPHEKVDLIKIANVLNRSYFTNGEILAAIENLRRALKPDGRLLVVENRAVEQWSLFAMEGSSLKLVSEGNGGCDISSLVERSGSKN</sequence>
<keyword evidence="1" id="KW-0808">Transferase</keyword>
<protein>
    <submittedName>
        <fullName evidence="1">Class I SAM-dependent methyltransferase</fullName>
    </submittedName>
</protein>
<dbReference type="GO" id="GO:0008168">
    <property type="term" value="F:methyltransferase activity"/>
    <property type="evidence" value="ECO:0007669"/>
    <property type="project" value="UniProtKB-KW"/>
</dbReference>
<dbReference type="EMBL" id="JAFGIX010000058">
    <property type="protein sequence ID" value="MBN1573901.1"/>
    <property type="molecule type" value="Genomic_DNA"/>
</dbReference>
<keyword evidence="1" id="KW-0489">Methyltransferase</keyword>
<dbReference type="Proteomes" id="UP000809273">
    <property type="component" value="Unassembled WGS sequence"/>
</dbReference>
<evidence type="ECO:0000313" key="2">
    <source>
        <dbReference type="Proteomes" id="UP000809273"/>
    </source>
</evidence>
<gene>
    <name evidence="1" type="ORF">JW984_11955</name>
</gene>
<reference evidence="1" key="2">
    <citation type="submission" date="2021-01" db="EMBL/GenBank/DDBJ databases">
        <authorList>
            <person name="Hahn C.R."/>
            <person name="Youssef N.H."/>
            <person name="Elshahed M."/>
        </authorList>
    </citation>
    <scope>NUCLEOTIDE SEQUENCE</scope>
    <source>
        <strain evidence="1">Zod_Metabat.24</strain>
    </source>
</reference>
<dbReference type="SUPFAM" id="SSF53335">
    <property type="entry name" value="S-adenosyl-L-methionine-dependent methyltransferases"/>
    <property type="match status" value="1"/>
</dbReference>
<organism evidence="1 2">
    <name type="scientific">Candidatus Zymogenus saltonus</name>
    <dbReference type="NCBI Taxonomy" id="2844893"/>
    <lineage>
        <taxon>Bacteria</taxon>
        <taxon>Deltaproteobacteria</taxon>
        <taxon>Candidatus Zymogenia</taxon>
        <taxon>Candidatus Zymogeniales</taxon>
        <taxon>Candidatus Zymogenaceae</taxon>
        <taxon>Candidatus Zymogenus</taxon>
    </lineage>
</organism>
<comment type="caution">
    <text evidence="1">The sequence shown here is derived from an EMBL/GenBank/DDBJ whole genome shotgun (WGS) entry which is preliminary data.</text>
</comment>
<proteinExistence type="predicted"/>
<dbReference type="AlphaFoldDB" id="A0A9D8PNG3"/>
<dbReference type="Gene3D" id="3.40.50.150">
    <property type="entry name" value="Vaccinia Virus protein VP39"/>
    <property type="match status" value="1"/>
</dbReference>
<reference evidence="1" key="1">
    <citation type="journal article" date="2021" name="Environ. Microbiol.">
        <title>Genomic characterization of three novel Desulfobacterota classes expand the metabolic and phylogenetic diversity of the phylum.</title>
        <authorList>
            <person name="Murphy C.L."/>
            <person name="Biggerstaff J."/>
            <person name="Eichhorn A."/>
            <person name="Ewing E."/>
            <person name="Shahan R."/>
            <person name="Soriano D."/>
            <person name="Stewart S."/>
            <person name="VanMol K."/>
            <person name="Walker R."/>
            <person name="Walters P."/>
            <person name="Elshahed M.S."/>
            <person name="Youssef N.H."/>
        </authorList>
    </citation>
    <scope>NUCLEOTIDE SEQUENCE</scope>
    <source>
        <strain evidence="1">Zod_Metabat.24</strain>
    </source>
</reference>
<dbReference type="GO" id="GO:0032259">
    <property type="term" value="P:methylation"/>
    <property type="evidence" value="ECO:0007669"/>
    <property type="project" value="UniProtKB-KW"/>
</dbReference>